<dbReference type="AlphaFoldDB" id="A0A7S0VFP8"/>
<dbReference type="Pfam" id="PF10382">
    <property type="entry name" value="ZGRF1-like_N"/>
    <property type="match status" value="1"/>
</dbReference>
<name>A0A7S0VFP8_9CHLO</name>
<accession>A0A7S0VFP8</accession>
<organism evidence="3">
    <name type="scientific">Polytomella parva</name>
    <dbReference type="NCBI Taxonomy" id="51329"/>
    <lineage>
        <taxon>Eukaryota</taxon>
        <taxon>Viridiplantae</taxon>
        <taxon>Chlorophyta</taxon>
        <taxon>core chlorophytes</taxon>
        <taxon>Chlorophyceae</taxon>
        <taxon>CS clade</taxon>
        <taxon>Chlamydomonadales</taxon>
        <taxon>Chlamydomonadaceae</taxon>
        <taxon>Polytomella</taxon>
    </lineage>
</organism>
<evidence type="ECO:0000259" key="2">
    <source>
        <dbReference type="Pfam" id="PF10382"/>
    </source>
</evidence>
<dbReference type="EMBL" id="HBFM01027754">
    <property type="protein sequence ID" value="CAD8785690.1"/>
    <property type="molecule type" value="Transcribed_RNA"/>
</dbReference>
<evidence type="ECO:0000256" key="1">
    <source>
        <dbReference type="SAM" id="MobiDB-lite"/>
    </source>
</evidence>
<feature type="region of interest" description="Disordered" evidence="1">
    <location>
        <begin position="389"/>
        <end position="423"/>
    </location>
</feature>
<feature type="compositionally biased region" description="Acidic residues" evidence="1">
    <location>
        <begin position="410"/>
        <end position="423"/>
    </location>
</feature>
<gene>
    <name evidence="3" type="ORF">PPAR00522_LOCUS17948</name>
</gene>
<dbReference type="InterPro" id="IPR018838">
    <property type="entry name" value="ZGRF1-like_N"/>
</dbReference>
<evidence type="ECO:0000313" key="3">
    <source>
        <dbReference type="EMBL" id="CAD8785690.1"/>
    </source>
</evidence>
<feature type="domain" description="5'-3' DNA helicase ZGRF1-like N-terminal" evidence="2">
    <location>
        <begin position="4"/>
        <end position="44"/>
    </location>
</feature>
<protein>
    <recommendedName>
        <fullName evidence="2">5'-3' DNA helicase ZGRF1-like N-terminal domain-containing protein</fullName>
    </recommendedName>
</protein>
<sequence>MDIYRALYTNKLGKKKKTFVDGYLVLKPSRSLTLYDEEGQAIGSGRVPGSCPTPLEPYSEGISYVEGYYINLDGFTDVSEIPPAMSQLVFDSNKQIASLNIAKDSSGLVRNTLTNASNVLNRSVNPLQNVQKRVHATSIRMMPPLKRQNVLECDSKTQTTLINEGLSHGPSRTLGTEISEQRRFSDLKTFHLPSNKEWKSSNTLEDGLRENVTSSNEPSRNMDRFVKTVSSYRPSMIVKNDSDLVPNSNSFIVNGQFQYEALNGIQQDTEHFKPSNLHSIGRSLEKPEVARQNNFLLKDPYYEGNAYEIDIHKEREFQGQDKWRKMNDDEKNMDREWGIAGKPGIFERNNTMSSFPTFFDWQRSDEDILALLDEDSKSAKDVEHCAYPKRNAPNIYRASQNDNILRFSEPEELDSDDDDPSSS</sequence>
<proteinExistence type="predicted"/>
<reference evidence="3" key="1">
    <citation type="submission" date="2021-01" db="EMBL/GenBank/DDBJ databases">
        <authorList>
            <person name="Corre E."/>
            <person name="Pelletier E."/>
            <person name="Niang G."/>
            <person name="Scheremetjew M."/>
            <person name="Finn R."/>
            <person name="Kale V."/>
            <person name="Holt S."/>
            <person name="Cochrane G."/>
            <person name="Meng A."/>
            <person name="Brown T."/>
            <person name="Cohen L."/>
        </authorList>
    </citation>
    <scope>NUCLEOTIDE SEQUENCE</scope>
    <source>
        <strain evidence="3">SAG 63-3</strain>
    </source>
</reference>